<gene>
    <name evidence="3" type="ORF">FIBSPDRAFT_934205</name>
</gene>
<evidence type="ECO:0000313" key="4">
    <source>
        <dbReference type="Proteomes" id="UP000076532"/>
    </source>
</evidence>
<name>A0A166FRX2_9AGAM</name>
<sequence length="308" mass="34172">MASSSVLPHIPEANRVPFQLGTYVCVVEVTAYFYDWLWSISDECKIMSRAGLTLSVGVYLLSRISTAGQLLMIAVLLFAPVEDCSALIAMLATCAAVTVASTSFLFFLRVRAVYLQSRYITALFGLLWVITVAFNTLADVSLRAVRIPDTLRCIVYETDYYAYPSVATFLNDTCVFLAISYRLTGDTAIEKSWRGRLLSIVTGKGLYRLSRALMQTGFIYYFAIILFFWVNLAVMVSPLVPVASHYQLTTTYIAFTNIMACRVCRTVSLRMMEDPSTGLSSTRIAAAFELTTLSVDHRSATDLPGLKS</sequence>
<feature type="domain" description="DUF6533" evidence="2">
    <location>
        <begin position="23"/>
        <end position="65"/>
    </location>
</feature>
<evidence type="ECO:0000313" key="3">
    <source>
        <dbReference type="EMBL" id="KZP17095.1"/>
    </source>
</evidence>
<dbReference type="Proteomes" id="UP000076532">
    <property type="component" value="Unassembled WGS sequence"/>
</dbReference>
<keyword evidence="1" id="KW-1133">Transmembrane helix</keyword>
<organism evidence="3 4">
    <name type="scientific">Athelia psychrophila</name>
    <dbReference type="NCBI Taxonomy" id="1759441"/>
    <lineage>
        <taxon>Eukaryota</taxon>
        <taxon>Fungi</taxon>
        <taxon>Dikarya</taxon>
        <taxon>Basidiomycota</taxon>
        <taxon>Agaricomycotina</taxon>
        <taxon>Agaricomycetes</taxon>
        <taxon>Agaricomycetidae</taxon>
        <taxon>Atheliales</taxon>
        <taxon>Atheliaceae</taxon>
        <taxon>Athelia</taxon>
    </lineage>
</organism>
<accession>A0A166FRX2</accession>
<dbReference type="AlphaFoldDB" id="A0A166FRX2"/>
<keyword evidence="1" id="KW-0812">Transmembrane</keyword>
<protein>
    <recommendedName>
        <fullName evidence="2">DUF6533 domain-containing protein</fullName>
    </recommendedName>
</protein>
<feature type="transmembrane region" description="Helical" evidence="1">
    <location>
        <begin position="218"/>
        <end position="240"/>
    </location>
</feature>
<feature type="transmembrane region" description="Helical" evidence="1">
    <location>
        <begin position="20"/>
        <end position="38"/>
    </location>
</feature>
<keyword evidence="4" id="KW-1185">Reference proteome</keyword>
<reference evidence="3 4" key="1">
    <citation type="journal article" date="2016" name="Mol. Biol. Evol.">
        <title>Comparative Genomics of Early-Diverging Mushroom-Forming Fungi Provides Insights into the Origins of Lignocellulose Decay Capabilities.</title>
        <authorList>
            <person name="Nagy L.G."/>
            <person name="Riley R."/>
            <person name="Tritt A."/>
            <person name="Adam C."/>
            <person name="Daum C."/>
            <person name="Floudas D."/>
            <person name="Sun H."/>
            <person name="Yadav J.S."/>
            <person name="Pangilinan J."/>
            <person name="Larsson K.H."/>
            <person name="Matsuura K."/>
            <person name="Barry K."/>
            <person name="Labutti K."/>
            <person name="Kuo R."/>
            <person name="Ohm R.A."/>
            <person name="Bhattacharya S.S."/>
            <person name="Shirouzu T."/>
            <person name="Yoshinaga Y."/>
            <person name="Martin F.M."/>
            <person name="Grigoriev I.V."/>
            <person name="Hibbett D.S."/>
        </authorList>
    </citation>
    <scope>NUCLEOTIDE SEQUENCE [LARGE SCALE GENOMIC DNA]</scope>
    <source>
        <strain evidence="3 4">CBS 109695</strain>
    </source>
</reference>
<dbReference type="Pfam" id="PF20151">
    <property type="entry name" value="DUF6533"/>
    <property type="match status" value="1"/>
</dbReference>
<evidence type="ECO:0000259" key="2">
    <source>
        <dbReference type="Pfam" id="PF20151"/>
    </source>
</evidence>
<dbReference type="EMBL" id="KV417586">
    <property type="protein sequence ID" value="KZP17095.1"/>
    <property type="molecule type" value="Genomic_DNA"/>
</dbReference>
<dbReference type="OrthoDB" id="3193253at2759"/>
<evidence type="ECO:0000256" key="1">
    <source>
        <dbReference type="SAM" id="Phobius"/>
    </source>
</evidence>
<feature type="transmembrane region" description="Helical" evidence="1">
    <location>
        <begin position="50"/>
        <end position="79"/>
    </location>
</feature>
<feature type="transmembrane region" description="Helical" evidence="1">
    <location>
        <begin position="85"/>
        <end position="108"/>
    </location>
</feature>
<feature type="transmembrane region" description="Helical" evidence="1">
    <location>
        <begin position="120"/>
        <end position="140"/>
    </location>
</feature>
<proteinExistence type="predicted"/>
<feature type="transmembrane region" description="Helical" evidence="1">
    <location>
        <begin position="160"/>
        <end position="181"/>
    </location>
</feature>
<keyword evidence="1" id="KW-0472">Membrane</keyword>
<dbReference type="InterPro" id="IPR045340">
    <property type="entry name" value="DUF6533"/>
</dbReference>